<dbReference type="RefSeq" id="WP_142529869.1">
    <property type="nucleotide sequence ID" value="NZ_CBCSJO010000010.1"/>
</dbReference>
<keyword evidence="1" id="KW-0346">Stress response</keyword>
<sequence>MSKKILFIVSNTKVIGPKNRKTGVFLDEVAHPYVEFDDAGYQIDFASITGEVPALDNMEAQDEASNARFLQEGGWAKMQNNRKLEDVDAGTYDAIFVPGGLAPMVDMPENALLKKVIAETYERNAVVGAVCHGPVSLLNVKLSDGTFLLKDKNITSFTNEEEIHYAKDDVPFLLESALTDQGAIFHAAAAWSDNSIADGNLITGQNPASARGTAQKVIAILEA</sequence>
<evidence type="ECO:0000256" key="3">
    <source>
        <dbReference type="ARBA" id="ARBA00038493"/>
    </source>
</evidence>
<evidence type="ECO:0000313" key="5">
    <source>
        <dbReference type="EMBL" id="SMO91250.1"/>
    </source>
</evidence>
<dbReference type="OrthoDB" id="9792284at2"/>
<keyword evidence="5" id="KW-0645">Protease</keyword>
<evidence type="ECO:0000256" key="1">
    <source>
        <dbReference type="ARBA" id="ARBA00023016"/>
    </source>
</evidence>
<keyword evidence="2" id="KW-0456">Lyase</keyword>
<dbReference type="GO" id="GO:0008233">
    <property type="term" value="F:peptidase activity"/>
    <property type="evidence" value="ECO:0007669"/>
    <property type="project" value="UniProtKB-KW"/>
</dbReference>
<dbReference type="SUPFAM" id="SSF52317">
    <property type="entry name" value="Class I glutamine amidotransferase-like"/>
    <property type="match status" value="1"/>
</dbReference>
<dbReference type="Proteomes" id="UP000320300">
    <property type="component" value="Unassembled WGS sequence"/>
</dbReference>
<dbReference type="Pfam" id="PF01965">
    <property type="entry name" value="DJ-1_PfpI"/>
    <property type="match status" value="1"/>
</dbReference>
<evidence type="ECO:0000313" key="6">
    <source>
        <dbReference type="Proteomes" id="UP000320300"/>
    </source>
</evidence>
<reference evidence="5 6" key="1">
    <citation type="submission" date="2017-05" db="EMBL/GenBank/DDBJ databases">
        <authorList>
            <person name="Varghese N."/>
            <person name="Submissions S."/>
        </authorList>
    </citation>
    <scope>NUCLEOTIDE SEQUENCE [LARGE SCALE GENOMIC DNA]</scope>
    <source>
        <strain evidence="5 6">DSM 19036</strain>
    </source>
</reference>
<dbReference type="Gene3D" id="3.40.50.880">
    <property type="match status" value="1"/>
</dbReference>
<comment type="similarity">
    <text evidence="3">Belongs to the peptidase C56 family. HSP31-like subfamily.</text>
</comment>
<keyword evidence="5" id="KW-0378">Hydrolase</keyword>
<dbReference type="GO" id="GO:0006508">
    <property type="term" value="P:proteolysis"/>
    <property type="evidence" value="ECO:0007669"/>
    <property type="project" value="UniProtKB-KW"/>
</dbReference>
<accession>A0A521F6W5</accession>
<dbReference type="InterPro" id="IPR002818">
    <property type="entry name" value="DJ-1/PfpI"/>
</dbReference>
<proteinExistence type="inferred from homology"/>
<dbReference type="PANTHER" id="PTHR48094:SF11">
    <property type="entry name" value="GLUTATHIONE-INDEPENDENT GLYOXALASE HSP31-RELATED"/>
    <property type="match status" value="1"/>
</dbReference>
<organism evidence="5 6">
    <name type="scientific">Pedobacter westerhofensis</name>
    <dbReference type="NCBI Taxonomy" id="425512"/>
    <lineage>
        <taxon>Bacteria</taxon>
        <taxon>Pseudomonadati</taxon>
        <taxon>Bacteroidota</taxon>
        <taxon>Sphingobacteriia</taxon>
        <taxon>Sphingobacteriales</taxon>
        <taxon>Sphingobacteriaceae</taxon>
        <taxon>Pedobacter</taxon>
    </lineage>
</organism>
<protein>
    <submittedName>
        <fullName evidence="5">Intracellular protease/amidase</fullName>
    </submittedName>
</protein>
<dbReference type="InterPro" id="IPR050325">
    <property type="entry name" value="Prot/Nucl_acid_deglycase"/>
</dbReference>
<dbReference type="GO" id="GO:0019243">
    <property type="term" value="P:methylglyoxal catabolic process to D-lactate via S-lactoyl-glutathione"/>
    <property type="evidence" value="ECO:0007669"/>
    <property type="project" value="TreeGrafter"/>
</dbReference>
<dbReference type="CDD" id="cd03141">
    <property type="entry name" value="GATase1_Hsp31_like"/>
    <property type="match status" value="1"/>
</dbReference>
<evidence type="ECO:0000259" key="4">
    <source>
        <dbReference type="Pfam" id="PF01965"/>
    </source>
</evidence>
<dbReference type="GO" id="GO:0005737">
    <property type="term" value="C:cytoplasm"/>
    <property type="evidence" value="ECO:0007669"/>
    <property type="project" value="TreeGrafter"/>
</dbReference>
<dbReference type="AlphaFoldDB" id="A0A521F6W5"/>
<dbReference type="EMBL" id="FXTN01000010">
    <property type="protein sequence ID" value="SMO91250.1"/>
    <property type="molecule type" value="Genomic_DNA"/>
</dbReference>
<dbReference type="InterPro" id="IPR029062">
    <property type="entry name" value="Class_I_gatase-like"/>
</dbReference>
<dbReference type="GO" id="GO:0019172">
    <property type="term" value="F:glyoxalase III activity"/>
    <property type="evidence" value="ECO:0007669"/>
    <property type="project" value="TreeGrafter"/>
</dbReference>
<gene>
    <name evidence="5" type="ORF">SAMN06265348_110157</name>
</gene>
<keyword evidence="6" id="KW-1185">Reference proteome</keyword>
<dbReference type="PANTHER" id="PTHR48094">
    <property type="entry name" value="PROTEIN/NUCLEIC ACID DEGLYCASE DJ-1-RELATED"/>
    <property type="match status" value="1"/>
</dbReference>
<name>A0A521F6W5_9SPHI</name>
<feature type="domain" description="DJ-1/PfpI" evidence="4">
    <location>
        <begin position="28"/>
        <end position="218"/>
    </location>
</feature>
<evidence type="ECO:0000256" key="2">
    <source>
        <dbReference type="ARBA" id="ARBA00023239"/>
    </source>
</evidence>